<evidence type="ECO:0000313" key="2">
    <source>
        <dbReference type="Proteomes" id="UP000314294"/>
    </source>
</evidence>
<dbReference type="Proteomes" id="UP000314294">
    <property type="component" value="Unassembled WGS sequence"/>
</dbReference>
<name>A0A4Z2JCT2_9TELE</name>
<organism evidence="1 2">
    <name type="scientific">Liparis tanakae</name>
    <name type="common">Tanaka's snailfish</name>
    <dbReference type="NCBI Taxonomy" id="230148"/>
    <lineage>
        <taxon>Eukaryota</taxon>
        <taxon>Metazoa</taxon>
        <taxon>Chordata</taxon>
        <taxon>Craniata</taxon>
        <taxon>Vertebrata</taxon>
        <taxon>Euteleostomi</taxon>
        <taxon>Actinopterygii</taxon>
        <taxon>Neopterygii</taxon>
        <taxon>Teleostei</taxon>
        <taxon>Neoteleostei</taxon>
        <taxon>Acanthomorphata</taxon>
        <taxon>Eupercaria</taxon>
        <taxon>Perciformes</taxon>
        <taxon>Cottioidei</taxon>
        <taxon>Cottales</taxon>
        <taxon>Liparidae</taxon>
        <taxon>Liparis</taxon>
    </lineage>
</organism>
<sequence length="72" mass="7636">MAKHDTSSGHAVVSGLPVYRFRLRCGVPPSCVCQRQFGLIYRPLTHGVLDPTSASGMAIPCVGGGSTWVVLH</sequence>
<comment type="caution">
    <text evidence="1">The sequence shown here is derived from an EMBL/GenBank/DDBJ whole genome shotgun (WGS) entry which is preliminary data.</text>
</comment>
<gene>
    <name evidence="1" type="ORF">EYF80_001981</name>
</gene>
<dbReference type="EMBL" id="SRLO01000009">
    <property type="protein sequence ID" value="TNN87634.1"/>
    <property type="molecule type" value="Genomic_DNA"/>
</dbReference>
<evidence type="ECO:0000313" key="1">
    <source>
        <dbReference type="EMBL" id="TNN87634.1"/>
    </source>
</evidence>
<keyword evidence="2" id="KW-1185">Reference proteome</keyword>
<dbReference type="AlphaFoldDB" id="A0A4Z2JCT2"/>
<protein>
    <submittedName>
        <fullName evidence="1">Uncharacterized protein</fullName>
    </submittedName>
</protein>
<reference evidence="1 2" key="1">
    <citation type="submission" date="2019-03" db="EMBL/GenBank/DDBJ databases">
        <title>First draft genome of Liparis tanakae, snailfish: a comprehensive survey of snailfish specific genes.</title>
        <authorList>
            <person name="Kim W."/>
            <person name="Song I."/>
            <person name="Jeong J.-H."/>
            <person name="Kim D."/>
            <person name="Kim S."/>
            <person name="Ryu S."/>
            <person name="Song J.Y."/>
            <person name="Lee S.K."/>
        </authorList>
    </citation>
    <scope>NUCLEOTIDE SEQUENCE [LARGE SCALE GENOMIC DNA]</scope>
    <source>
        <tissue evidence="1">Muscle</tissue>
    </source>
</reference>
<accession>A0A4Z2JCT2</accession>
<proteinExistence type="predicted"/>